<evidence type="ECO:0000256" key="1">
    <source>
        <dbReference type="SAM" id="MobiDB-lite"/>
    </source>
</evidence>
<protein>
    <submittedName>
        <fullName evidence="4">COesterase domain-containing protein</fullName>
    </submittedName>
</protein>
<evidence type="ECO:0000256" key="2">
    <source>
        <dbReference type="SAM" id="Phobius"/>
    </source>
</evidence>
<accession>A0A1I7YQH1</accession>
<feature type="compositionally biased region" description="Basic and acidic residues" evidence="1">
    <location>
        <begin position="230"/>
        <end position="250"/>
    </location>
</feature>
<keyword evidence="2" id="KW-0812">Transmembrane</keyword>
<keyword evidence="2" id="KW-1133">Transmembrane helix</keyword>
<feature type="compositionally biased region" description="Basic and acidic residues" evidence="1">
    <location>
        <begin position="180"/>
        <end position="192"/>
    </location>
</feature>
<dbReference type="Proteomes" id="UP000095287">
    <property type="component" value="Unplaced"/>
</dbReference>
<feature type="transmembrane region" description="Helical" evidence="2">
    <location>
        <begin position="21"/>
        <end position="46"/>
    </location>
</feature>
<keyword evidence="2" id="KW-0472">Membrane</keyword>
<evidence type="ECO:0000313" key="3">
    <source>
        <dbReference type="Proteomes" id="UP000095287"/>
    </source>
</evidence>
<sequence>MTRGRQSSVRKYPFGSVEQRYAFHFVLTSVCEMLYPFHLLAILAAFCILGTGCLKMTPEREFYIQDQKRQGVIGYGPGLAVYGPWSYVDLSYNNIPFVGKIPIFGKDGTSSKLGISPFYPPNGNPSNPMPPLYRARPLPPHVPEPVEVVAVPLDEEALHGEPLFPKELILPGALEMAGDPDEKKDKEDKVKEPFGGINLDYPDDEKASEKDAHKMEGFIHWPDLGTPEKVTSERPREMNKDRQDKDKPHDPFGFLRLRRTQLM</sequence>
<dbReference type="AlphaFoldDB" id="A0A1I7YQH1"/>
<dbReference type="WBParaSite" id="L893_g18787.t1">
    <property type="protein sequence ID" value="L893_g18787.t1"/>
    <property type="gene ID" value="L893_g18787"/>
</dbReference>
<reference evidence="4" key="1">
    <citation type="submission" date="2016-11" db="UniProtKB">
        <authorList>
            <consortium name="WormBaseParasite"/>
        </authorList>
    </citation>
    <scope>IDENTIFICATION</scope>
</reference>
<feature type="region of interest" description="Disordered" evidence="1">
    <location>
        <begin position="178"/>
        <end position="263"/>
    </location>
</feature>
<organism evidence="3 4">
    <name type="scientific">Steinernema glaseri</name>
    <dbReference type="NCBI Taxonomy" id="37863"/>
    <lineage>
        <taxon>Eukaryota</taxon>
        <taxon>Metazoa</taxon>
        <taxon>Ecdysozoa</taxon>
        <taxon>Nematoda</taxon>
        <taxon>Chromadorea</taxon>
        <taxon>Rhabditida</taxon>
        <taxon>Tylenchina</taxon>
        <taxon>Panagrolaimomorpha</taxon>
        <taxon>Strongyloidoidea</taxon>
        <taxon>Steinernematidae</taxon>
        <taxon>Steinernema</taxon>
    </lineage>
</organism>
<feature type="compositionally biased region" description="Basic and acidic residues" evidence="1">
    <location>
        <begin position="204"/>
        <end position="217"/>
    </location>
</feature>
<keyword evidence="3" id="KW-1185">Reference proteome</keyword>
<name>A0A1I7YQH1_9BILA</name>
<proteinExistence type="predicted"/>
<evidence type="ECO:0000313" key="4">
    <source>
        <dbReference type="WBParaSite" id="L893_g18787.t1"/>
    </source>
</evidence>